<dbReference type="SUPFAM" id="SSF51395">
    <property type="entry name" value="FMN-linked oxidoreductases"/>
    <property type="match status" value="1"/>
</dbReference>
<evidence type="ECO:0000259" key="3">
    <source>
        <dbReference type="Pfam" id="PF00724"/>
    </source>
</evidence>
<dbReference type="GO" id="GO:0010181">
    <property type="term" value="F:FMN binding"/>
    <property type="evidence" value="ECO:0007669"/>
    <property type="project" value="InterPro"/>
</dbReference>
<gene>
    <name evidence="4" type="ORF">C1S65_23870</name>
</gene>
<dbReference type="EMBL" id="CP030750">
    <property type="protein sequence ID" value="AXA27002.1"/>
    <property type="molecule type" value="Genomic_DNA"/>
</dbReference>
<feature type="domain" description="NADH:flavin oxidoreductase/NADH oxidase N-terminal" evidence="3">
    <location>
        <begin position="12"/>
        <end position="336"/>
    </location>
</feature>
<evidence type="ECO:0000313" key="4">
    <source>
        <dbReference type="EMBL" id="AXA27002.1"/>
    </source>
</evidence>
<evidence type="ECO:0000313" key="5">
    <source>
        <dbReference type="Proteomes" id="UP000251617"/>
    </source>
</evidence>
<dbReference type="PANTHER" id="PTHR43656">
    <property type="entry name" value="BINDING OXIDOREDUCTASE, PUTATIVE (AFU_ORTHOLOGUE AFUA_2G08260)-RELATED"/>
    <property type="match status" value="1"/>
</dbReference>
<keyword evidence="2" id="KW-0560">Oxidoreductase</keyword>
<dbReference type="Pfam" id="PF00724">
    <property type="entry name" value="Oxidored_FMN"/>
    <property type="match status" value="1"/>
</dbReference>
<protein>
    <submittedName>
        <fullName evidence="4">NADPH dehydrogenase</fullName>
    </submittedName>
</protein>
<sequence length="379" mass="41218">MASGYPLTRQSITLGRHLNLKNRVYFAPMGIDLGREGCLTPQMLTFYKGIIDGGCAMVVLANSAVDASTRLHEGGLCLYEQRHVHHLAPLIDYGRENACPVVVQLQHYGSQGDLARSGGVLLAPSRAVGSRSRRGTRVMTHEDARSVCAQFAHAARLAQQAGARMVQLQASNGYLLSSFLSPYSNRRTDRYGGSPLRRARLLLEVMDAIVAATQGGIDISVRLGIDDCLGDKGQQPALLEQVVPALERAGVAALMCSAAIKETFHYMLRADPRVHAMLVHGVKHIRELTSLPVGFAGFTGSLAQAEALLELGVTDLVGMSRALFADNDLVNKSLQGKPGSVHACRFEGNCFRDKSNPQLDRVYCCVNDRYKRPASIRYD</sequence>
<dbReference type="PANTHER" id="PTHR43656:SF2">
    <property type="entry name" value="BINDING OXIDOREDUCTASE, PUTATIVE (AFU_ORTHOLOGUE AFUA_2G08260)-RELATED"/>
    <property type="match status" value="1"/>
</dbReference>
<evidence type="ECO:0000256" key="2">
    <source>
        <dbReference type="ARBA" id="ARBA00023002"/>
    </source>
</evidence>
<keyword evidence="1" id="KW-0285">Flavoprotein</keyword>
<dbReference type="CDD" id="cd02803">
    <property type="entry name" value="OYE_like_FMN_family"/>
    <property type="match status" value="1"/>
</dbReference>
<evidence type="ECO:0000256" key="1">
    <source>
        <dbReference type="ARBA" id="ARBA00022630"/>
    </source>
</evidence>
<dbReference type="RefSeq" id="WP_112899300.1">
    <property type="nucleotide sequence ID" value="NZ_CP030750.1"/>
</dbReference>
<dbReference type="Proteomes" id="UP000251617">
    <property type="component" value="Chromosome"/>
</dbReference>
<reference evidence="4 5" key="1">
    <citation type="submission" date="2018-06" db="EMBL/GenBank/DDBJ databases">
        <title>The genome of Pseudomonas putida NX-1, a lignin degrader.</title>
        <authorList>
            <person name="Xu Z."/>
        </authorList>
    </citation>
    <scope>NUCLEOTIDE SEQUENCE [LARGE SCALE GENOMIC DNA]</scope>
    <source>
        <strain evidence="4 5">NX-1</strain>
    </source>
</reference>
<dbReference type="GO" id="GO:0016491">
    <property type="term" value="F:oxidoreductase activity"/>
    <property type="evidence" value="ECO:0007669"/>
    <property type="project" value="UniProtKB-KW"/>
</dbReference>
<dbReference type="InterPro" id="IPR013785">
    <property type="entry name" value="Aldolase_TIM"/>
</dbReference>
<dbReference type="InterPro" id="IPR001155">
    <property type="entry name" value="OxRdtase_FMN_N"/>
</dbReference>
<organism evidence="4 5">
    <name type="scientific">Pseudomonas putida</name>
    <name type="common">Arthrobacter siderocapsulatus</name>
    <dbReference type="NCBI Taxonomy" id="303"/>
    <lineage>
        <taxon>Bacteria</taxon>
        <taxon>Pseudomonadati</taxon>
        <taxon>Pseudomonadota</taxon>
        <taxon>Gammaproteobacteria</taxon>
        <taxon>Pseudomonadales</taxon>
        <taxon>Pseudomonadaceae</taxon>
        <taxon>Pseudomonas</taxon>
    </lineage>
</organism>
<dbReference type="Gene3D" id="3.20.20.70">
    <property type="entry name" value="Aldolase class I"/>
    <property type="match status" value="1"/>
</dbReference>
<dbReference type="AlphaFoldDB" id="A0AAD0LCR3"/>
<proteinExistence type="predicted"/>
<name>A0AAD0LCR3_PSEPU</name>
<dbReference type="InterPro" id="IPR051799">
    <property type="entry name" value="NADH_flavin_oxidoreductase"/>
</dbReference>
<accession>A0AAD0LCR3</accession>